<feature type="transmembrane region" description="Helical" evidence="6">
    <location>
        <begin position="226"/>
        <end position="244"/>
    </location>
</feature>
<evidence type="ECO:0008006" key="9">
    <source>
        <dbReference type="Google" id="ProtNLM"/>
    </source>
</evidence>
<comment type="subcellular location">
    <subcellularLocation>
        <location evidence="1">Membrane</location>
        <topology evidence="1">Multi-pass membrane protein</topology>
    </subcellularLocation>
</comment>
<feature type="transmembrane region" description="Helical" evidence="6">
    <location>
        <begin position="418"/>
        <end position="437"/>
    </location>
</feature>
<dbReference type="AlphaFoldDB" id="A0A938WJR9"/>
<dbReference type="PANTHER" id="PTHR42718:SF9">
    <property type="entry name" value="MAJOR FACILITATOR SUPERFAMILY MULTIDRUG TRANSPORTER MFSC"/>
    <property type="match status" value="1"/>
</dbReference>
<reference evidence="7 8" key="1">
    <citation type="journal article" date="2021" name="Sci. Rep.">
        <title>The distribution of antibiotic resistance genes in chicken gut microbiota commensals.</title>
        <authorList>
            <person name="Juricova H."/>
            <person name="Matiasovicova J."/>
            <person name="Kubasova T."/>
            <person name="Cejkova D."/>
            <person name="Rychlik I."/>
        </authorList>
    </citation>
    <scope>NUCLEOTIDE SEQUENCE [LARGE SCALE GENOMIC DNA]</scope>
    <source>
        <strain evidence="7 8">An819</strain>
    </source>
</reference>
<dbReference type="SUPFAM" id="SSF103473">
    <property type="entry name" value="MFS general substrate transporter"/>
    <property type="match status" value="1"/>
</dbReference>
<feature type="transmembrane region" description="Helical" evidence="6">
    <location>
        <begin position="191"/>
        <end position="214"/>
    </location>
</feature>
<comment type="caution">
    <text evidence="7">The sequence shown here is derived from an EMBL/GenBank/DDBJ whole genome shotgun (WGS) entry which is preliminary data.</text>
</comment>
<evidence type="ECO:0000256" key="4">
    <source>
        <dbReference type="ARBA" id="ARBA00022989"/>
    </source>
</evidence>
<feature type="transmembrane region" description="Helical" evidence="6">
    <location>
        <begin position="163"/>
        <end position="185"/>
    </location>
</feature>
<feature type="transmembrane region" description="Helical" evidence="6">
    <location>
        <begin position="513"/>
        <end position="533"/>
    </location>
</feature>
<keyword evidence="8" id="KW-1185">Reference proteome</keyword>
<evidence type="ECO:0000313" key="7">
    <source>
        <dbReference type="EMBL" id="MBM6660409.1"/>
    </source>
</evidence>
<evidence type="ECO:0000256" key="2">
    <source>
        <dbReference type="ARBA" id="ARBA00022448"/>
    </source>
</evidence>
<evidence type="ECO:0000313" key="8">
    <source>
        <dbReference type="Proteomes" id="UP000764045"/>
    </source>
</evidence>
<protein>
    <recommendedName>
        <fullName evidence="9">MFS transporter</fullName>
    </recommendedName>
</protein>
<feature type="transmembrane region" description="Helical" evidence="6">
    <location>
        <begin position="105"/>
        <end position="133"/>
    </location>
</feature>
<dbReference type="EMBL" id="JACJJL010000002">
    <property type="protein sequence ID" value="MBM6660409.1"/>
    <property type="molecule type" value="Genomic_DNA"/>
</dbReference>
<dbReference type="InterPro" id="IPR036259">
    <property type="entry name" value="MFS_trans_sf"/>
</dbReference>
<sequence length="539" mass="59226">MTESFPFHSWMPKPAGVAVLLTLFVPLFFSGGTYLSNINEMAGSMGVLTEKFQFLSLCASIGMSMVFPFMVPYLRGRNVKAVYIGGYAVLALLNVVCAVSRNLPLLALCSFLIGFVRVALVLNTTFVIAPYMLGINTLDMFLHDPPTASEAYRGEHARTVLMPVLYCCILCIVQFSNFVSAWVAYEFSWEYTYWLVVGMMLAAILLVMLTFCKAPSQGCRLSSSRLPDAVLLVVAMGALCYMLVFGKTLDWFDSRSMRVALAVAAVGGGLYLWLAAHTAERPLLEAGLFGHRYTWYGIGIFVLLMLVNSSTLFVTTYLKLSTCAGNLDSARVSCWAMPGCVAGMALSLVCVRCRIHFRYIYAMGFALMLGANLYMFFHYQTMGDYGHTIPPTLLHYSGMLVLYSVTCAFAMKRLPARYFATWLFLMVAVRNVVAPAIGTSVYANWLQECQRHYATRLAYDYSADRQQAAARFAAVEAGGKRLGRDAVEAAQAASAAVLGPVAKQATLVAMKDITGSTVWICAGGALLCMLLPYHRGERT</sequence>
<feature type="transmembrane region" description="Helical" evidence="6">
    <location>
        <begin position="393"/>
        <end position="411"/>
    </location>
</feature>
<dbReference type="Proteomes" id="UP000764045">
    <property type="component" value="Unassembled WGS sequence"/>
</dbReference>
<keyword evidence="4 6" id="KW-1133">Transmembrane helix</keyword>
<keyword evidence="2" id="KW-0813">Transport</keyword>
<accession>A0A938WJR9</accession>
<evidence type="ECO:0000256" key="1">
    <source>
        <dbReference type="ARBA" id="ARBA00004141"/>
    </source>
</evidence>
<keyword evidence="5 6" id="KW-0472">Membrane</keyword>
<feature type="transmembrane region" description="Helical" evidence="6">
    <location>
        <begin position="81"/>
        <end position="99"/>
    </location>
</feature>
<evidence type="ECO:0000256" key="3">
    <source>
        <dbReference type="ARBA" id="ARBA00022692"/>
    </source>
</evidence>
<evidence type="ECO:0000256" key="5">
    <source>
        <dbReference type="ARBA" id="ARBA00023136"/>
    </source>
</evidence>
<dbReference type="GO" id="GO:0016020">
    <property type="term" value="C:membrane"/>
    <property type="evidence" value="ECO:0007669"/>
    <property type="project" value="UniProtKB-SubCell"/>
</dbReference>
<feature type="transmembrane region" description="Helical" evidence="6">
    <location>
        <begin position="256"/>
        <end position="274"/>
    </location>
</feature>
<dbReference type="Gene3D" id="1.20.1250.20">
    <property type="entry name" value="MFS general substrate transporter like domains"/>
    <property type="match status" value="1"/>
</dbReference>
<evidence type="ECO:0000256" key="6">
    <source>
        <dbReference type="SAM" id="Phobius"/>
    </source>
</evidence>
<proteinExistence type="predicted"/>
<name>A0A938WJR9_9BACT</name>
<gene>
    <name evidence="7" type="ORF">H6B30_01325</name>
</gene>
<dbReference type="PANTHER" id="PTHR42718">
    <property type="entry name" value="MAJOR FACILITATOR SUPERFAMILY MULTIDRUG TRANSPORTER MFSC"/>
    <property type="match status" value="1"/>
</dbReference>
<keyword evidence="3 6" id="KW-0812">Transmembrane</keyword>
<feature type="transmembrane region" description="Helical" evidence="6">
    <location>
        <begin position="54"/>
        <end position="74"/>
    </location>
</feature>
<feature type="transmembrane region" description="Helical" evidence="6">
    <location>
        <begin position="358"/>
        <end position="377"/>
    </location>
</feature>
<feature type="transmembrane region" description="Helical" evidence="6">
    <location>
        <begin position="295"/>
        <end position="318"/>
    </location>
</feature>
<dbReference type="RefSeq" id="WP_205107161.1">
    <property type="nucleotide sequence ID" value="NZ_JACJJL010000002.1"/>
</dbReference>
<organism evidence="7 8">
    <name type="scientific">Marseilla massiliensis</name>
    <dbReference type="NCBI Taxonomy" id="1841864"/>
    <lineage>
        <taxon>Bacteria</taxon>
        <taxon>Pseudomonadati</taxon>
        <taxon>Bacteroidota</taxon>
        <taxon>Bacteroidia</taxon>
        <taxon>Bacteroidales</taxon>
        <taxon>Prevotellaceae</taxon>
        <taxon>Marseilla</taxon>
    </lineage>
</organism>